<proteinExistence type="predicted"/>
<name>A0A2K4Y2N2_PSEAI</name>
<evidence type="ECO:0000313" key="2">
    <source>
        <dbReference type="EMBL" id="RCI74679.1"/>
    </source>
</evidence>
<dbReference type="RefSeq" id="WP_023100589.1">
    <property type="nucleotide sequence ID" value="NZ_BSAZ01000023.1"/>
</dbReference>
<gene>
    <name evidence="2" type="ORF">DT376_11660</name>
    <name evidence="1" type="ORF">PAERUG_P19_London_7_VIM_2_05_10_05071</name>
</gene>
<sequence length="93" mass="9823">MHVFTTQVLPADVRLVRLFSMVHVVRRVPISDQIGAAMGACIDQLCSTAHEDANALIGVSFSALVTNEGEQIMVLAYAGTPALLEVAGQVDGD</sequence>
<evidence type="ECO:0000313" key="3">
    <source>
        <dbReference type="Proteomes" id="UP000045039"/>
    </source>
</evidence>
<reference evidence="1" key="1">
    <citation type="submission" date="2015-06" db="EMBL/GenBank/DDBJ databases">
        <authorList>
            <person name="Radhakrishnan R."/>
            <person name="Underwood A."/>
            <person name="Al-Shahib A."/>
        </authorList>
    </citation>
    <scope>NUCLEOTIDE SEQUENCE</scope>
    <source>
        <strain evidence="1">P19_London_7_VIM_2_05_10</strain>
    </source>
</reference>
<organism evidence="2 4">
    <name type="scientific">Pseudomonas aeruginosa</name>
    <dbReference type="NCBI Taxonomy" id="287"/>
    <lineage>
        <taxon>Bacteria</taxon>
        <taxon>Pseudomonadati</taxon>
        <taxon>Pseudomonadota</taxon>
        <taxon>Gammaproteobacteria</taxon>
        <taxon>Pseudomonadales</taxon>
        <taxon>Pseudomonadaceae</taxon>
        <taxon>Pseudomonas</taxon>
    </lineage>
</organism>
<reference evidence="2 4" key="3">
    <citation type="submission" date="2018-07" db="EMBL/GenBank/DDBJ databases">
        <title>Mechanisms of high-level aminoglycoside resistance among Gram-negative pathogens in Brazil.</title>
        <authorList>
            <person name="Ballaben A.S."/>
            <person name="Darini A.L.C."/>
            <person name="Doi Y."/>
        </authorList>
    </citation>
    <scope>NUCLEOTIDE SEQUENCE [LARGE SCALE GENOMIC DNA]</scope>
    <source>
        <strain evidence="2 4">B2-305</strain>
    </source>
</reference>
<protein>
    <submittedName>
        <fullName evidence="2">Uncharacterized protein</fullName>
    </submittedName>
</protein>
<accession>A0A2K4Y2N2</accession>
<evidence type="ECO:0000313" key="1">
    <source>
        <dbReference type="EMBL" id="CRP63552.1"/>
    </source>
</evidence>
<dbReference type="Proteomes" id="UP000253594">
    <property type="component" value="Unassembled WGS sequence"/>
</dbReference>
<reference evidence="3" key="2">
    <citation type="submission" date="2015-06" db="EMBL/GenBank/DDBJ databases">
        <authorList>
            <person name="Radhakrishnan Rajesh"/>
            <person name="Underwood Anthony"/>
            <person name="Al-Shahib Ali"/>
        </authorList>
    </citation>
    <scope>NUCLEOTIDE SEQUENCE [LARGE SCALE GENOMIC DNA]</scope>
    <source>
        <strain evidence="3">P19_London_7_VIM_2_05_10</strain>
    </source>
</reference>
<dbReference type="EMBL" id="CVVU01000234">
    <property type="protein sequence ID" value="CRP63552.1"/>
    <property type="molecule type" value="Genomic_DNA"/>
</dbReference>
<dbReference type="AlphaFoldDB" id="A0A2K4Y2N2"/>
<comment type="caution">
    <text evidence="2">The sequence shown here is derived from an EMBL/GenBank/DDBJ whole genome shotgun (WGS) entry which is preliminary data.</text>
</comment>
<dbReference type="EMBL" id="QORE01000317">
    <property type="protein sequence ID" value="RCI74679.1"/>
    <property type="molecule type" value="Genomic_DNA"/>
</dbReference>
<dbReference type="Proteomes" id="UP000045039">
    <property type="component" value="Unassembled WGS sequence"/>
</dbReference>
<evidence type="ECO:0000313" key="4">
    <source>
        <dbReference type="Proteomes" id="UP000253594"/>
    </source>
</evidence>